<keyword evidence="1" id="KW-1133">Transmembrane helix</keyword>
<name>A0A2N2DXY2_9BACT</name>
<evidence type="ECO:0000313" key="2">
    <source>
        <dbReference type="EMBL" id="PKM87318.1"/>
    </source>
</evidence>
<evidence type="ECO:0000313" key="3">
    <source>
        <dbReference type="Proteomes" id="UP000233325"/>
    </source>
</evidence>
<dbReference type="AlphaFoldDB" id="A0A2N2DXY2"/>
<comment type="caution">
    <text evidence="2">The sequence shown here is derived from an EMBL/GenBank/DDBJ whole genome shotgun (WGS) entry which is preliminary data.</text>
</comment>
<feature type="transmembrane region" description="Helical" evidence="1">
    <location>
        <begin position="20"/>
        <end position="40"/>
    </location>
</feature>
<keyword evidence="1" id="KW-0472">Membrane</keyword>
<reference evidence="2 3" key="1">
    <citation type="journal article" date="2017" name="ISME J.">
        <title>Potential for microbial H2 and metal transformations associated with novel bacteria and archaea in deep terrestrial subsurface sediments.</title>
        <authorList>
            <person name="Hernsdorf A.W."/>
            <person name="Amano Y."/>
            <person name="Miyakawa K."/>
            <person name="Ise K."/>
            <person name="Suzuki Y."/>
            <person name="Anantharaman K."/>
            <person name="Probst A."/>
            <person name="Burstein D."/>
            <person name="Thomas B.C."/>
            <person name="Banfield J.F."/>
        </authorList>
    </citation>
    <scope>NUCLEOTIDE SEQUENCE [LARGE SCALE GENOMIC DNA]</scope>
    <source>
        <strain evidence="2">HGW-Falkowbacteria-2</strain>
    </source>
</reference>
<keyword evidence="1" id="KW-0812">Transmembrane</keyword>
<accession>A0A2N2DXY2</accession>
<dbReference type="Proteomes" id="UP000233325">
    <property type="component" value="Unassembled WGS sequence"/>
</dbReference>
<gene>
    <name evidence="2" type="ORF">CVU83_03140</name>
</gene>
<sequence>MMIHSRQIKKQRQTASSFPWKAASVFLSVSCVVFGVIYLVGMNDLIVKGFALKDLKSQVNMLAQENQDLQAKALTLQSYAVLSPRLQGLNMVQVEDVAYFIPQTPIVAKK</sequence>
<protein>
    <submittedName>
        <fullName evidence="2">Uncharacterized protein</fullName>
    </submittedName>
</protein>
<dbReference type="EMBL" id="PHAH01000048">
    <property type="protein sequence ID" value="PKM87318.1"/>
    <property type="molecule type" value="Genomic_DNA"/>
</dbReference>
<evidence type="ECO:0000256" key="1">
    <source>
        <dbReference type="SAM" id="Phobius"/>
    </source>
</evidence>
<organism evidence="2 3">
    <name type="scientific">Candidatus Falkowbacteria bacterium HGW-Falkowbacteria-2</name>
    <dbReference type="NCBI Taxonomy" id="2013769"/>
    <lineage>
        <taxon>Bacteria</taxon>
        <taxon>Candidatus Falkowiibacteriota</taxon>
    </lineage>
</organism>
<proteinExistence type="predicted"/>